<evidence type="ECO:0000313" key="2">
    <source>
        <dbReference type="EMBL" id="CAK7210655.1"/>
    </source>
</evidence>
<gene>
    <name evidence="2" type="ORF">SEUCBS140593_000904</name>
</gene>
<feature type="region of interest" description="Disordered" evidence="1">
    <location>
        <begin position="133"/>
        <end position="157"/>
    </location>
</feature>
<proteinExistence type="predicted"/>
<dbReference type="Proteomes" id="UP001642482">
    <property type="component" value="Unassembled WGS sequence"/>
</dbReference>
<reference evidence="2 3" key="1">
    <citation type="submission" date="2024-01" db="EMBL/GenBank/DDBJ databases">
        <authorList>
            <person name="Allen C."/>
            <person name="Tagirdzhanova G."/>
        </authorList>
    </citation>
    <scope>NUCLEOTIDE SEQUENCE [LARGE SCALE GENOMIC DNA]</scope>
</reference>
<organism evidence="2 3">
    <name type="scientific">Sporothrix eucalyptigena</name>
    <dbReference type="NCBI Taxonomy" id="1812306"/>
    <lineage>
        <taxon>Eukaryota</taxon>
        <taxon>Fungi</taxon>
        <taxon>Dikarya</taxon>
        <taxon>Ascomycota</taxon>
        <taxon>Pezizomycotina</taxon>
        <taxon>Sordariomycetes</taxon>
        <taxon>Sordariomycetidae</taxon>
        <taxon>Ophiostomatales</taxon>
        <taxon>Ophiostomataceae</taxon>
        <taxon>Sporothrix</taxon>
    </lineage>
</organism>
<sequence>MPLEHPLEFHAPGWHDEGNTPVVNGFYIDRVTGKPVAAPDSDHHQEYMGPPCVDIIVTSIHEDTTQCVFRAARPFPMNALLCHIVSNVVGRRDLEVDSLMATPFAIRVTLAHPLTTEEFSEISMEMANGIWDHPPEVEKKETKEENYIKGPTEAERQ</sequence>
<protein>
    <submittedName>
        <fullName evidence="2">Uncharacterized protein</fullName>
    </submittedName>
</protein>
<comment type="caution">
    <text evidence="2">The sequence shown here is derived from an EMBL/GenBank/DDBJ whole genome shotgun (WGS) entry which is preliminary data.</text>
</comment>
<accession>A0ABP0ATR3</accession>
<dbReference type="EMBL" id="CAWUHD010000005">
    <property type="protein sequence ID" value="CAK7210655.1"/>
    <property type="molecule type" value="Genomic_DNA"/>
</dbReference>
<keyword evidence="3" id="KW-1185">Reference proteome</keyword>
<evidence type="ECO:0000313" key="3">
    <source>
        <dbReference type="Proteomes" id="UP001642482"/>
    </source>
</evidence>
<name>A0ABP0ATR3_9PEZI</name>
<evidence type="ECO:0000256" key="1">
    <source>
        <dbReference type="SAM" id="MobiDB-lite"/>
    </source>
</evidence>